<keyword evidence="7 8" id="KW-0472">Membrane</keyword>
<dbReference type="Pfam" id="PF00528">
    <property type="entry name" value="BPD_transp_1"/>
    <property type="match status" value="1"/>
</dbReference>
<dbReference type="Proteomes" id="UP000654993">
    <property type="component" value="Unassembled WGS sequence"/>
</dbReference>
<evidence type="ECO:0000256" key="4">
    <source>
        <dbReference type="ARBA" id="ARBA00022475"/>
    </source>
</evidence>
<evidence type="ECO:0000256" key="2">
    <source>
        <dbReference type="ARBA" id="ARBA00007069"/>
    </source>
</evidence>
<comment type="caution">
    <text evidence="10">The sequence shown here is derived from an EMBL/GenBank/DDBJ whole genome shotgun (WGS) entry which is preliminary data.</text>
</comment>
<keyword evidence="4" id="KW-1003">Cell membrane</keyword>
<keyword evidence="6 8" id="KW-1133">Transmembrane helix</keyword>
<dbReference type="EMBL" id="BMAQ01000005">
    <property type="protein sequence ID" value="GFR37510.1"/>
    <property type="molecule type" value="Genomic_DNA"/>
</dbReference>
<reference evidence="10" key="1">
    <citation type="submission" date="2020-08" db="EMBL/GenBank/DDBJ databases">
        <authorList>
            <person name="Uke A."/>
            <person name="Chhe C."/>
            <person name="Baramee S."/>
            <person name="Kosugi A."/>
        </authorList>
    </citation>
    <scope>NUCLEOTIDE SEQUENCE</scope>
    <source>
        <strain evidence="10">DA-C8</strain>
    </source>
</reference>
<evidence type="ECO:0000313" key="11">
    <source>
        <dbReference type="Proteomes" id="UP000654993"/>
    </source>
</evidence>
<dbReference type="PANTHER" id="PTHR30450:SF1">
    <property type="entry name" value="D-METHIONINE TRANSPORT SYSTEM PERMEASE PROTEIN METI-RELATED"/>
    <property type="match status" value="1"/>
</dbReference>
<keyword evidence="11" id="KW-1185">Reference proteome</keyword>
<evidence type="ECO:0000256" key="1">
    <source>
        <dbReference type="ARBA" id="ARBA00004651"/>
    </source>
</evidence>
<dbReference type="InterPro" id="IPR000515">
    <property type="entry name" value="MetI-like"/>
</dbReference>
<comment type="subcellular location">
    <subcellularLocation>
        <location evidence="1 8">Cell membrane</location>
        <topology evidence="1 8">Multi-pass membrane protein</topology>
    </subcellularLocation>
</comment>
<evidence type="ECO:0000256" key="3">
    <source>
        <dbReference type="ARBA" id="ARBA00022448"/>
    </source>
</evidence>
<dbReference type="AlphaFoldDB" id="A0A916QB54"/>
<feature type="transmembrane region" description="Helical" evidence="8">
    <location>
        <begin position="20"/>
        <end position="42"/>
    </location>
</feature>
<dbReference type="SUPFAM" id="SSF161098">
    <property type="entry name" value="MetI-like"/>
    <property type="match status" value="1"/>
</dbReference>
<keyword evidence="3 8" id="KW-0813">Transport</keyword>
<feature type="transmembrane region" description="Helical" evidence="8">
    <location>
        <begin position="54"/>
        <end position="77"/>
    </location>
</feature>
<dbReference type="GO" id="GO:0048473">
    <property type="term" value="P:D-methionine transmembrane transport"/>
    <property type="evidence" value="ECO:0007669"/>
    <property type="project" value="TreeGrafter"/>
</dbReference>
<name>A0A916QB54_9BACL</name>
<organism evidence="10 11">
    <name type="scientific">Insulibacter thermoxylanivorax</name>
    <dbReference type="NCBI Taxonomy" id="2749268"/>
    <lineage>
        <taxon>Bacteria</taxon>
        <taxon>Bacillati</taxon>
        <taxon>Bacillota</taxon>
        <taxon>Bacilli</taxon>
        <taxon>Bacillales</taxon>
        <taxon>Paenibacillaceae</taxon>
        <taxon>Insulibacter</taxon>
    </lineage>
</organism>
<dbReference type="CDD" id="cd06261">
    <property type="entry name" value="TM_PBP2"/>
    <property type="match status" value="1"/>
</dbReference>
<evidence type="ECO:0000313" key="10">
    <source>
        <dbReference type="EMBL" id="GFR37510.1"/>
    </source>
</evidence>
<dbReference type="FunFam" id="1.10.3720.10:FF:000002">
    <property type="entry name" value="D-methionine ABC transporter permease MetI"/>
    <property type="match status" value="1"/>
</dbReference>
<evidence type="ECO:0000259" key="9">
    <source>
        <dbReference type="PROSITE" id="PS50928"/>
    </source>
</evidence>
<accession>A0A916QB54</accession>
<feature type="domain" description="ABC transmembrane type-1" evidence="9">
    <location>
        <begin position="15"/>
        <end position="209"/>
    </location>
</feature>
<dbReference type="GO" id="GO:0005886">
    <property type="term" value="C:plasma membrane"/>
    <property type="evidence" value="ECO:0007669"/>
    <property type="project" value="UniProtKB-SubCell"/>
</dbReference>
<evidence type="ECO:0000256" key="6">
    <source>
        <dbReference type="ARBA" id="ARBA00022989"/>
    </source>
</evidence>
<dbReference type="InterPro" id="IPR051322">
    <property type="entry name" value="AA_ABC_Transporter_Permease"/>
</dbReference>
<evidence type="ECO:0000256" key="7">
    <source>
        <dbReference type="ARBA" id="ARBA00023136"/>
    </source>
</evidence>
<protein>
    <submittedName>
        <fullName evidence="10">ABC transporter permease</fullName>
    </submittedName>
</protein>
<gene>
    <name evidence="10" type="ORF">PRECH8_08060</name>
</gene>
<evidence type="ECO:0000256" key="8">
    <source>
        <dbReference type="RuleBase" id="RU363032"/>
    </source>
</evidence>
<dbReference type="Gene3D" id="1.10.3720.10">
    <property type="entry name" value="MetI-like"/>
    <property type="match status" value="1"/>
</dbReference>
<comment type="similarity">
    <text evidence="2">Belongs to the binding-protein-dependent transport system permease family. CysTW subfamily.</text>
</comment>
<reference evidence="10" key="2">
    <citation type="journal article" date="2021" name="Data Brief">
        <title>Draft genome sequence data of the facultative, thermophilic, xylanolytic bacterium Paenibacillus sp. strain DA-C8.</title>
        <authorList>
            <person name="Chhe C."/>
            <person name="Uke A."/>
            <person name="Baramee S."/>
            <person name="Ungkulpasvich U."/>
            <person name="Tachaapaikoon C."/>
            <person name="Pason P."/>
            <person name="Waeonukul R."/>
            <person name="Ratanakhanokchai K."/>
            <person name="Kosugi A."/>
        </authorList>
    </citation>
    <scope>NUCLEOTIDE SEQUENCE</scope>
    <source>
        <strain evidence="10">DA-C8</strain>
    </source>
</reference>
<feature type="transmembrane region" description="Helical" evidence="8">
    <location>
        <begin position="148"/>
        <end position="170"/>
    </location>
</feature>
<sequence>MNFDNIRWPEIIKATNDTLIMLGVTMLFTVVIGFIIGIILFLTSSGQMLQNRVINGILSFIVNILRSVPFVILMLLVMPLTKMIVGQSWGVKGAIPPLIVAAAPFFARLVESALREVDRGVIEAAQAMGASRSRIVWSVLLRESRGGLIAAMTITAVTLISYTAMAGVIGAGGLGDMAIRYGYQGYKLELMLVTVAILVIMVQILQMIGDALVRRFSRK</sequence>
<feature type="transmembrane region" description="Helical" evidence="8">
    <location>
        <begin position="190"/>
        <end position="213"/>
    </location>
</feature>
<dbReference type="RefSeq" id="WP_200965783.1">
    <property type="nucleotide sequence ID" value="NZ_BMAQ01000005.1"/>
</dbReference>
<dbReference type="PROSITE" id="PS50928">
    <property type="entry name" value="ABC_TM1"/>
    <property type="match status" value="1"/>
</dbReference>
<dbReference type="InterPro" id="IPR035906">
    <property type="entry name" value="MetI-like_sf"/>
</dbReference>
<keyword evidence="5 8" id="KW-0812">Transmembrane</keyword>
<dbReference type="PANTHER" id="PTHR30450">
    <property type="entry name" value="ABC TRANSPORTER PERMEASE"/>
    <property type="match status" value="1"/>
</dbReference>
<evidence type="ECO:0000256" key="5">
    <source>
        <dbReference type="ARBA" id="ARBA00022692"/>
    </source>
</evidence>
<proteinExistence type="inferred from homology"/>